<name>A0ABR7U8X4_9BRAD</name>
<evidence type="ECO:0000313" key="2">
    <source>
        <dbReference type="EMBL" id="MBC9979847.1"/>
    </source>
</evidence>
<dbReference type="RefSeq" id="WP_188096830.1">
    <property type="nucleotide sequence ID" value="NZ_JAANIH010000004.1"/>
</dbReference>
<proteinExistence type="predicted"/>
<keyword evidence="3" id="KW-1185">Reference proteome</keyword>
<sequence length="59" mass="6687">MSDLRVGQRHMTDENPLYWTIIGIVCPQIYGNLLVARCRLRGSLFYAETPIMPSSETTA</sequence>
<evidence type="ECO:0000256" key="1">
    <source>
        <dbReference type="SAM" id="Phobius"/>
    </source>
</evidence>
<organism evidence="2 3">
    <name type="scientific">Bradyrhizobium campsiandrae</name>
    <dbReference type="NCBI Taxonomy" id="1729892"/>
    <lineage>
        <taxon>Bacteria</taxon>
        <taxon>Pseudomonadati</taxon>
        <taxon>Pseudomonadota</taxon>
        <taxon>Alphaproteobacteria</taxon>
        <taxon>Hyphomicrobiales</taxon>
        <taxon>Nitrobacteraceae</taxon>
        <taxon>Bradyrhizobium</taxon>
    </lineage>
</organism>
<keyword evidence="1" id="KW-0812">Transmembrane</keyword>
<feature type="transmembrane region" description="Helical" evidence="1">
    <location>
        <begin position="17"/>
        <end position="36"/>
    </location>
</feature>
<dbReference type="EMBL" id="JAATTO010000022">
    <property type="protein sequence ID" value="MBC9979847.1"/>
    <property type="molecule type" value="Genomic_DNA"/>
</dbReference>
<reference evidence="2 3" key="1">
    <citation type="journal article" date="2020" name="Arch. Microbiol.">
        <title>Bradyrhizobium campsiandrae sp. nov., a nitrogen-fixing bacterial strain isolated from a native leguminous tree from the Amazon adapted to flooded conditions.</title>
        <authorList>
            <person name="Cabral Michel D."/>
            <person name="Martins da Costa E."/>
            <person name="Azarias Guimaraes A."/>
            <person name="Soares de Carvalho T."/>
            <person name="Santos de Castro Caputo P."/>
            <person name="Willems A."/>
            <person name="de Souza Moreira F.M."/>
        </authorList>
    </citation>
    <scope>NUCLEOTIDE SEQUENCE [LARGE SCALE GENOMIC DNA]</scope>
    <source>
        <strain evidence="3">INPA 384B</strain>
    </source>
</reference>
<keyword evidence="1" id="KW-1133">Transmembrane helix</keyword>
<comment type="caution">
    <text evidence="2">The sequence shown here is derived from an EMBL/GenBank/DDBJ whole genome shotgun (WGS) entry which is preliminary data.</text>
</comment>
<dbReference type="Proteomes" id="UP000639516">
    <property type="component" value="Unassembled WGS sequence"/>
</dbReference>
<gene>
    <name evidence="2" type="ORF">HA482_16730</name>
</gene>
<protein>
    <submittedName>
        <fullName evidence="2">Uncharacterized protein</fullName>
    </submittedName>
</protein>
<accession>A0ABR7U8X4</accession>
<evidence type="ECO:0000313" key="3">
    <source>
        <dbReference type="Proteomes" id="UP000639516"/>
    </source>
</evidence>
<keyword evidence="1" id="KW-0472">Membrane</keyword>